<name>A0A481ZDP8_9VIRU</name>
<evidence type="ECO:0000256" key="3">
    <source>
        <dbReference type="ARBA" id="ARBA00022833"/>
    </source>
</evidence>
<dbReference type="EMBL" id="MK500596">
    <property type="protein sequence ID" value="QBK93432.1"/>
    <property type="molecule type" value="Genomic_DNA"/>
</dbReference>
<reference evidence="5" key="1">
    <citation type="journal article" date="2019" name="MBio">
        <title>Virus Genomes from Deep Sea Sediments Expand the Ocean Megavirome and Support Independent Origins of Viral Gigantism.</title>
        <authorList>
            <person name="Backstrom D."/>
            <person name="Yutin N."/>
            <person name="Jorgensen S.L."/>
            <person name="Dharamshi J."/>
            <person name="Homa F."/>
            <person name="Zaremba-Niedwiedzka K."/>
            <person name="Spang A."/>
            <person name="Wolf Y.I."/>
            <person name="Koonin E.V."/>
            <person name="Ettema T.J."/>
        </authorList>
    </citation>
    <scope>NUCLEOTIDE SEQUENCE</scope>
</reference>
<dbReference type="PROSITE" id="PS01360">
    <property type="entry name" value="ZF_MYND_1"/>
    <property type="match status" value="1"/>
</dbReference>
<dbReference type="GO" id="GO:0008270">
    <property type="term" value="F:zinc ion binding"/>
    <property type="evidence" value="ECO:0007669"/>
    <property type="project" value="UniProtKB-KW"/>
</dbReference>
<keyword evidence="3" id="KW-0862">Zinc</keyword>
<feature type="domain" description="MYND-type" evidence="4">
    <location>
        <begin position="169"/>
        <end position="207"/>
    </location>
</feature>
<dbReference type="SUPFAM" id="SSF144232">
    <property type="entry name" value="HIT/MYND zinc finger-like"/>
    <property type="match status" value="1"/>
</dbReference>
<keyword evidence="1" id="KW-0479">Metal-binding</keyword>
<dbReference type="InterPro" id="IPR002893">
    <property type="entry name" value="Znf_MYND"/>
</dbReference>
<protein>
    <submittedName>
        <fullName evidence="5">MYND finger protein</fullName>
    </submittedName>
</protein>
<evidence type="ECO:0000256" key="1">
    <source>
        <dbReference type="ARBA" id="ARBA00022723"/>
    </source>
</evidence>
<gene>
    <name evidence="5" type="ORF">LCPAC404_01360</name>
</gene>
<evidence type="ECO:0000256" key="2">
    <source>
        <dbReference type="ARBA" id="ARBA00022771"/>
    </source>
</evidence>
<keyword evidence="2" id="KW-0863">Zinc-finger</keyword>
<evidence type="ECO:0000259" key="4">
    <source>
        <dbReference type="PROSITE" id="PS50865"/>
    </source>
</evidence>
<dbReference type="Gene3D" id="6.10.140.2220">
    <property type="match status" value="1"/>
</dbReference>
<accession>A0A481ZDP8</accession>
<proteinExistence type="predicted"/>
<organism evidence="5">
    <name type="scientific">Pithovirus LCPAC404</name>
    <dbReference type="NCBI Taxonomy" id="2506597"/>
    <lineage>
        <taxon>Viruses</taxon>
        <taxon>Pithoviruses</taxon>
    </lineage>
</organism>
<evidence type="ECO:0000313" key="5">
    <source>
        <dbReference type="EMBL" id="QBK93432.1"/>
    </source>
</evidence>
<dbReference type="Pfam" id="PF01753">
    <property type="entry name" value="zf-MYND"/>
    <property type="match status" value="1"/>
</dbReference>
<sequence>MYLINNCLLTVANVVADSKHKYKTYQEMKSINYHGHELLLLHAKNINVNRKNGCVYTGVFGSDIYKSEKAELFVNDSIKTGSFPLLWKSEVNDEFALFKIEENMQDLSTVKKRIKINTLLHKDGNISIFILHMQTEGINRMKARSNYMTVTQNIAVKEKLFHTNTKYTCSNCGASSDKMMRCSWCNLSYYCDKTCQKENWKLHRLICI</sequence>
<dbReference type="PROSITE" id="PS50865">
    <property type="entry name" value="ZF_MYND_2"/>
    <property type="match status" value="1"/>
</dbReference>